<organism evidence="1 2">
    <name type="scientific">Paramecium sonneborni</name>
    <dbReference type="NCBI Taxonomy" id="65129"/>
    <lineage>
        <taxon>Eukaryota</taxon>
        <taxon>Sar</taxon>
        <taxon>Alveolata</taxon>
        <taxon>Ciliophora</taxon>
        <taxon>Intramacronucleata</taxon>
        <taxon>Oligohymenophorea</taxon>
        <taxon>Peniculida</taxon>
        <taxon>Parameciidae</taxon>
        <taxon>Paramecium</taxon>
    </lineage>
</organism>
<dbReference type="Proteomes" id="UP000692954">
    <property type="component" value="Unassembled WGS sequence"/>
</dbReference>
<dbReference type="EMBL" id="CAJJDN010000036">
    <property type="protein sequence ID" value="CAD8077341.1"/>
    <property type="molecule type" value="Genomic_DNA"/>
</dbReference>
<reference evidence="1" key="1">
    <citation type="submission" date="2021-01" db="EMBL/GenBank/DDBJ databases">
        <authorList>
            <consortium name="Genoscope - CEA"/>
            <person name="William W."/>
        </authorList>
    </citation>
    <scope>NUCLEOTIDE SEQUENCE</scope>
</reference>
<sequence>MQIKQQKIIFFIFLEMVKTCILLIKSFLSQSSFNTMSICAEYLQAHFILVEYPGYGVYNTITTIDQIQKDALIANNYVKQKFQVNDNQMEAFGNNFYMKINWNWPCLLYWSSKELCWFNNILWIYNIIQIAQYFKNENNLYNEENSQKIQCKCLFIHGRLDTLTIEQIKIKDLSQISLPAHIKDESYLQIQEEMTHNQLKIKDELSALLLSRIKQEQKF</sequence>
<gene>
    <name evidence="1" type="ORF">PSON_ATCC_30995.1.T0360080</name>
</gene>
<dbReference type="OrthoDB" id="10249433at2759"/>
<evidence type="ECO:0000313" key="1">
    <source>
        <dbReference type="EMBL" id="CAD8077341.1"/>
    </source>
</evidence>
<dbReference type="AlphaFoldDB" id="A0A8S1MG56"/>
<comment type="caution">
    <text evidence="1">The sequence shown here is derived from an EMBL/GenBank/DDBJ whole genome shotgun (WGS) entry which is preliminary data.</text>
</comment>
<proteinExistence type="predicted"/>
<name>A0A8S1MG56_9CILI</name>
<keyword evidence="2" id="KW-1185">Reference proteome</keyword>
<evidence type="ECO:0000313" key="2">
    <source>
        <dbReference type="Proteomes" id="UP000692954"/>
    </source>
</evidence>
<accession>A0A8S1MG56</accession>
<protein>
    <submittedName>
        <fullName evidence="1">Uncharacterized protein</fullName>
    </submittedName>
</protein>